<gene>
    <name evidence="8" type="ORF">OG222_18665</name>
</gene>
<feature type="transmembrane region" description="Helical" evidence="7">
    <location>
        <begin position="281"/>
        <end position="303"/>
    </location>
</feature>
<feature type="transmembrane region" description="Helical" evidence="7">
    <location>
        <begin position="52"/>
        <end position="71"/>
    </location>
</feature>
<feature type="transmembrane region" description="Helical" evidence="7">
    <location>
        <begin position="480"/>
        <end position="498"/>
    </location>
</feature>
<feature type="transmembrane region" description="Helical" evidence="7">
    <location>
        <begin position="173"/>
        <end position="195"/>
    </location>
</feature>
<dbReference type="PIRSF" id="PIRSF006060">
    <property type="entry name" value="AA_transporter"/>
    <property type="match status" value="1"/>
</dbReference>
<evidence type="ECO:0000256" key="2">
    <source>
        <dbReference type="ARBA" id="ARBA00022448"/>
    </source>
</evidence>
<keyword evidence="3 7" id="KW-0812">Transmembrane</keyword>
<evidence type="ECO:0000256" key="3">
    <source>
        <dbReference type="ARBA" id="ARBA00022692"/>
    </source>
</evidence>
<dbReference type="Gene3D" id="1.20.1740.10">
    <property type="entry name" value="Amino acid/polyamine transporter I"/>
    <property type="match status" value="1"/>
</dbReference>
<feature type="region of interest" description="Disordered" evidence="6">
    <location>
        <begin position="1"/>
        <end position="28"/>
    </location>
</feature>
<keyword evidence="5 7" id="KW-0472">Membrane</keyword>
<dbReference type="InterPro" id="IPR002293">
    <property type="entry name" value="AA/rel_permease1"/>
</dbReference>
<dbReference type="PANTHER" id="PTHR45649">
    <property type="entry name" value="AMINO-ACID PERMEASE BAT1"/>
    <property type="match status" value="1"/>
</dbReference>
<accession>A0AAU1LUV8</accession>
<dbReference type="GO" id="GO:0016020">
    <property type="term" value="C:membrane"/>
    <property type="evidence" value="ECO:0007669"/>
    <property type="project" value="UniProtKB-SubCell"/>
</dbReference>
<feature type="transmembrane region" description="Helical" evidence="7">
    <location>
        <begin position="449"/>
        <end position="468"/>
    </location>
</feature>
<evidence type="ECO:0000313" key="8">
    <source>
        <dbReference type="EMBL" id="WTQ74983.1"/>
    </source>
</evidence>
<feature type="transmembrane region" description="Helical" evidence="7">
    <location>
        <begin position="239"/>
        <end position="260"/>
    </location>
</feature>
<sequence length="522" mass="55863">MTNDEAVAAEPPPDALQAASAPAPAPTSDEERLAELGYTQVLARRMSAFSNYAVSFTIISVLSGCLTLYLFGMNTGGPAVITWGWVGVGLMTLFVGLAMAEICSAYPTSAGLYFWAHRLAPPRSAAAWAWFAGWFNVLGQVAVTAGIDFGAASFLGAYLNLQFGFEVTPGRTILLFAAILVLHGLLNTFGVGIVAVLNNVSVWWHVVGVAVIVGALTFVPDSHQSASYVFTEFVNNTGWGSGFYVVMIGLLMAQYTFTGYDASAHMTEETHDAAVAGPRGIVQSIWTSWIAGFVLLLGFTFAIQSYDGALNSPTGAPPAQILLDALGATTGKLLLLVVIGAQLFCGMASVTANSRMIYAFSRDGALPFSRVWHTVSPRTRTPVAAVWLAALGALALGLPYLINVTAYAAVTSIAVIGLYIAYVIPTLLRLLRGDDFVRGPWHLGRWSRPVGVIAVTWVGVITVLFMLPQVSPVTWESFNYAPLAVLVVLGFAAVWWFVSARHWFLVPPAPDHKRTITDETTD</sequence>
<name>A0AAU1LUV8_9ACTN</name>
<feature type="transmembrane region" description="Helical" evidence="7">
    <location>
        <begin position="333"/>
        <end position="352"/>
    </location>
</feature>
<proteinExistence type="predicted"/>
<evidence type="ECO:0000256" key="1">
    <source>
        <dbReference type="ARBA" id="ARBA00004141"/>
    </source>
</evidence>
<evidence type="ECO:0000256" key="6">
    <source>
        <dbReference type="SAM" id="MobiDB-lite"/>
    </source>
</evidence>
<evidence type="ECO:0000256" key="7">
    <source>
        <dbReference type="SAM" id="Phobius"/>
    </source>
</evidence>
<comment type="subcellular location">
    <subcellularLocation>
        <location evidence="1">Membrane</location>
        <topology evidence="1">Multi-pass membrane protein</topology>
    </subcellularLocation>
</comment>
<dbReference type="PANTHER" id="PTHR45649:SF26">
    <property type="entry name" value="OS04G0435100 PROTEIN"/>
    <property type="match status" value="1"/>
</dbReference>
<evidence type="ECO:0000256" key="4">
    <source>
        <dbReference type="ARBA" id="ARBA00022989"/>
    </source>
</evidence>
<feature type="transmembrane region" description="Helical" evidence="7">
    <location>
        <begin position="83"/>
        <end position="116"/>
    </location>
</feature>
<feature type="transmembrane region" description="Helical" evidence="7">
    <location>
        <begin position="128"/>
        <end position="161"/>
    </location>
</feature>
<protein>
    <submittedName>
        <fullName evidence="8">Amino acid permease</fullName>
    </submittedName>
</protein>
<dbReference type="EMBL" id="CP108169">
    <property type="protein sequence ID" value="WTQ74983.1"/>
    <property type="molecule type" value="Genomic_DNA"/>
</dbReference>
<dbReference type="AlphaFoldDB" id="A0AAU1LUV8"/>
<feature type="compositionally biased region" description="Low complexity" evidence="6">
    <location>
        <begin position="1"/>
        <end position="22"/>
    </location>
</feature>
<keyword evidence="4 7" id="KW-1133">Transmembrane helix</keyword>
<feature type="transmembrane region" description="Helical" evidence="7">
    <location>
        <begin position="202"/>
        <end position="219"/>
    </location>
</feature>
<feature type="transmembrane region" description="Helical" evidence="7">
    <location>
        <begin position="408"/>
        <end position="428"/>
    </location>
</feature>
<dbReference type="Pfam" id="PF13520">
    <property type="entry name" value="AA_permease_2"/>
    <property type="match status" value="1"/>
</dbReference>
<keyword evidence="2" id="KW-0813">Transport</keyword>
<reference evidence="8" key="1">
    <citation type="submission" date="2022-10" db="EMBL/GenBank/DDBJ databases">
        <title>The complete genomes of actinobacterial strains from the NBC collection.</title>
        <authorList>
            <person name="Joergensen T.S."/>
            <person name="Alvarez Arevalo M."/>
            <person name="Sterndorff E.B."/>
            <person name="Faurdal D."/>
            <person name="Vuksanovic O."/>
            <person name="Mourched A.-S."/>
            <person name="Charusanti P."/>
            <person name="Shaw S."/>
            <person name="Blin K."/>
            <person name="Weber T."/>
        </authorList>
    </citation>
    <scope>NUCLEOTIDE SEQUENCE</scope>
    <source>
        <strain evidence="8">NBC_00148</strain>
    </source>
</reference>
<feature type="transmembrane region" description="Helical" evidence="7">
    <location>
        <begin position="383"/>
        <end position="402"/>
    </location>
</feature>
<evidence type="ECO:0000256" key="5">
    <source>
        <dbReference type="ARBA" id="ARBA00023136"/>
    </source>
</evidence>
<dbReference type="GO" id="GO:0022857">
    <property type="term" value="F:transmembrane transporter activity"/>
    <property type="evidence" value="ECO:0007669"/>
    <property type="project" value="InterPro"/>
</dbReference>
<organism evidence="8">
    <name type="scientific">Streptomyces sp. NBC_00148</name>
    <dbReference type="NCBI Taxonomy" id="2903626"/>
    <lineage>
        <taxon>Bacteria</taxon>
        <taxon>Bacillati</taxon>
        <taxon>Actinomycetota</taxon>
        <taxon>Actinomycetes</taxon>
        <taxon>Kitasatosporales</taxon>
        <taxon>Streptomycetaceae</taxon>
        <taxon>Streptomyces</taxon>
    </lineage>
</organism>